<evidence type="ECO:0000259" key="3">
    <source>
        <dbReference type="SMART" id="SM00967"/>
    </source>
</evidence>
<dbReference type="InterPro" id="IPR029026">
    <property type="entry name" value="tRNA_m1G_MTases_N"/>
</dbReference>
<dbReference type="InterPro" id="IPR004441">
    <property type="entry name" value="rRNA_MeTrfase_TrmH"/>
</dbReference>
<dbReference type="Pfam" id="PF08032">
    <property type="entry name" value="SpoU_sub_bind"/>
    <property type="match status" value="1"/>
</dbReference>
<dbReference type="PANTHER" id="PTHR46429">
    <property type="entry name" value="23S RRNA (GUANOSINE-2'-O-)-METHYLTRANSFERASE RLMB"/>
    <property type="match status" value="1"/>
</dbReference>
<dbReference type="GO" id="GO:0003723">
    <property type="term" value="F:RNA binding"/>
    <property type="evidence" value="ECO:0007669"/>
    <property type="project" value="InterPro"/>
</dbReference>
<dbReference type="OrthoDB" id="9785673at2"/>
<keyword evidence="5" id="KW-1185">Reference proteome</keyword>
<dbReference type="InterPro" id="IPR029028">
    <property type="entry name" value="Alpha/beta_knot_MTases"/>
</dbReference>
<protein>
    <submittedName>
        <fullName evidence="4">23S rRNA (Guanosine(2251)-2'-O)-methyltransferase RlmB</fullName>
    </submittedName>
</protein>
<name>A0A2W6MXM2_9HELI</name>
<dbReference type="InterPro" id="IPR013123">
    <property type="entry name" value="SpoU_subst-bd"/>
</dbReference>
<evidence type="ECO:0000256" key="2">
    <source>
        <dbReference type="ARBA" id="ARBA00022679"/>
    </source>
</evidence>
<dbReference type="AlphaFoldDB" id="A0A2W6MXM2"/>
<dbReference type="EMBL" id="NBIU01000004">
    <property type="protein sequence ID" value="PZT48739.1"/>
    <property type="molecule type" value="Genomic_DNA"/>
</dbReference>
<dbReference type="Gene3D" id="3.40.1280.10">
    <property type="match status" value="1"/>
</dbReference>
<sequence length="229" mass="25055">MIVYGKQIVMYVAREYPNLCEEIYLSKEIEKSNFNLFKKLGKPILRLDNKKAQALCHGGNHQGYLAKIKPLLQTPFKDLKRANFLLVLSGVSDVGNIGSLFRSAYALGVEGIVICELKELKQEGIIRTSAGAMFGMPFCIVQNTLDVAHELKEAGFSLLGTSLEEKGGENNIGSKKALFLGSEDRGLSKKTLAKMDVCLNIPMKNGFNSLNVGVAGAILMDRIVNGSIR</sequence>
<feature type="domain" description="RNA 2-O ribose methyltransferase substrate binding" evidence="3">
    <location>
        <begin position="2"/>
        <end position="74"/>
    </location>
</feature>
<dbReference type="GO" id="GO:0005829">
    <property type="term" value="C:cytosol"/>
    <property type="evidence" value="ECO:0007669"/>
    <property type="project" value="TreeGrafter"/>
</dbReference>
<dbReference type="SUPFAM" id="SSF75217">
    <property type="entry name" value="alpha/beta knot"/>
    <property type="match status" value="1"/>
</dbReference>
<dbReference type="GO" id="GO:0032259">
    <property type="term" value="P:methylation"/>
    <property type="evidence" value="ECO:0007669"/>
    <property type="project" value="UniProtKB-KW"/>
</dbReference>
<gene>
    <name evidence="4" type="ORF">B6S12_02535</name>
</gene>
<evidence type="ECO:0000313" key="4">
    <source>
        <dbReference type="EMBL" id="PZT48739.1"/>
    </source>
</evidence>
<dbReference type="Gene3D" id="3.30.1330.30">
    <property type="match status" value="1"/>
</dbReference>
<dbReference type="SMART" id="SM00967">
    <property type="entry name" value="SpoU_sub_bind"/>
    <property type="match status" value="1"/>
</dbReference>
<dbReference type="SUPFAM" id="SSF55315">
    <property type="entry name" value="L30e-like"/>
    <property type="match status" value="1"/>
</dbReference>
<evidence type="ECO:0000313" key="5">
    <source>
        <dbReference type="Proteomes" id="UP000249746"/>
    </source>
</evidence>
<keyword evidence="2 4" id="KW-0808">Transferase</keyword>
<accession>A0A2W6MXM2</accession>
<dbReference type="GO" id="GO:0006396">
    <property type="term" value="P:RNA processing"/>
    <property type="evidence" value="ECO:0007669"/>
    <property type="project" value="InterPro"/>
</dbReference>
<dbReference type="GO" id="GO:0008173">
    <property type="term" value="F:RNA methyltransferase activity"/>
    <property type="evidence" value="ECO:0007669"/>
    <property type="project" value="InterPro"/>
</dbReference>
<dbReference type="RefSeq" id="WP_111229259.1">
    <property type="nucleotide sequence ID" value="NZ_NBIU01000004.1"/>
</dbReference>
<proteinExistence type="predicted"/>
<keyword evidence="1 4" id="KW-0489">Methyltransferase</keyword>
<evidence type="ECO:0000256" key="1">
    <source>
        <dbReference type="ARBA" id="ARBA00022603"/>
    </source>
</evidence>
<dbReference type="Pfam" id="PF00588">
    <property type="entry name" value="SpoU_methylase"/>
    <property type="match status" value="1"/>
</dbReference>
<organism evidence="4 5">
    <name type="scientific">Helicobacter valdiviensis</name>
    <dbReference type="NCBI Taxonomy" id="1458358"/>
    <lineage>
        <taxon>Bacteria</taxon>
        <taxon>Pseudomonadati</taxon>
        <taxon>Campylobacterota</taxon>
        <taxon>Epsilonproteobacteria</taxon>
        <taxon>Campylobacterales</taxon>
        <taxon>Helicobacteraceae</taxon>
        <taxon>Helicobacter</taxon>
    </lineage>
</organism>
<dbReference type="PANTHER" id="PTHR46429:SF1">
    <property type="entry name" value="23S RRNA (GUANOSINE-2'-O-)-METHYLTRANSFERASE RLMB"/>
    <property type="match status" value="1"/>
</dbReference>
<dbReference type="InterPro" id="IPR001537">
    <property type="entry name" value="SpoU_MeTrfase"/>
</dbReference>
<dbReference type="CDD" id="cd18095">
    <property type="entry name" value="SpoU-like_rRNA-MTase"/>
    <property type="match status" value="1"/>
</dbReference>
<comment type="caution">
    <text evidence="4">The sequence shown here is derived from an EMBL/GenBank/DDBJ whole genome shotgun (WGS) entry which is preliminary data.</text>
</comment>
<reference evidence="4 5" key="1">
    <citation type="submission" date="2017-03" db="EMBL/GenBank/DDBJ databases">
        <title>Genomic and clinical evidence uncovers the enterohepatic species Helicobacter valdiviensis as a potential human intestinal pathogen.</title>
        <authorList>
            <person name="Fresia P."/>
            <person name="Jara R."/>
            <person name="Sierra R."/>
            <person name="Ferres I."/>
            <person name="Greif G."/>
            <person name="Iraola G."/>
            <person name="Collado L."/>
        </authorList>
    </citation>
    <scope>NUCLEOTIDE SEQUENCE [LARGE SCALE GENOMIC DNA]</scope>
    <source>
        <strain evidence="4 5">WBE14</strain>
    </source>
</reference>
<dbReference type="NCBIfam" id="TIGR00186">
    <property type="entry name" value="rRNA_methyl_3"/>
    <property type="match status" value="1"/>
</dbReference>
<dbReference type="InterPro" id="IPR029064">
    <property type="entry name" value="Ribosomal_eL30-like_sf"/>
</dbReference>
<dbReference type="Proteomes" id="UP000249746">
    <property type="component" value="Unassembled WGS sequence"/>
</dbReference>